<name>A0A644X9V2_9ZZZZ</name>
<evidence type="ECO:0000256" key="4">
    <source>
        <dbReference type="ARBA" id="ARBA00023237"/>
    </source>
</evidence>
<keyword evidence="3" id="KW-0472">Membrane</keyword>
<feature type="domain" description="RagB/SusD" evidence="5">
    <location>
        <begin position="345"/>
        <end position="477"/>
    </location>
</feature>
<dbReference type="Pfam" id="PF07980">
    <property type="entry name" value="SusD_RagB"/>
    <property type="match status" value="1"/>
</dbReference>
<accession>A0A644X9V2</accession>
<evidence type="ECO:0000259" key="6">
    <source>
        <dbReference type="Pfam" id="PF14322"/>
    </source>
</evidence>
<dbReference type="InterPro" id="IPR011990">
    <property type="entry name" value="TPR-like_helical_dom_sf"/>
</dbReference>
<dbReference type="SUPFAM" id="SSF48452">
    <property type="entry name" value="TPR-like"/>
    <property type="match status" value="1"/>
</dbReference>
<keyword evidence="2" id="KW-0732">Signal</keyword>
<evidence type="ECO:0000259" key="5">
    <source>
        <dbReference type="Pfam" id="PF07980"/>
    </source>
</evidence>
<protein>
    <recommendedName>
        <fullName evidence="8">SusD-like protein</fullName>
    </recommendedName>
</protein>
<sequence>MKRNFIILLIASLSLAACSKDYLETAPTASVAEKDLFTTLTGAQTLLDGIHRYTYYYGGAHDKFGQKAIDYIMDCLGEDFYPTERGYGWFVSWYQYIEHRNINSANVEYVWAYYYDIIQNANLILANIDNIQVVDAQIPLKNNIKAQALTYRAFSHYMLVQLYGDRYDFNAGAANSHPGVPIKLVPDAEPLPRSTVAQVYTQVKKDLTDALALLANSSARVNMSHININVTNAIAARVALTTGDWANAVTYAKAARAGRTLEADYTYGWNKSSTEWIWGALLIDEQQTSYASFFSHIDPYFGGYAALGNHKLISTSVYDFMSNTDVRKSLFKPVGAKPLVGFKFTGFGNWTNDYLYIKAGEMYLIEAEAEARRNNFTAAQDALFSLISKRDPAYVKSTLTGEALIDHILMHRRADLWGDGQRFLDIKRLNKGMDRRNLGHNPAQWNAASNFPAGDKNFVFLIPKQEIDANPNMTQNPL</sequence>
<organism evidence="7">
    <name type="scientific">bioreactor metagenome</name>
    <dbReference type="NCBI Taxonomy" id="1076179"/>
    <lineage>
        <taxon>unclassified sequences</taxon>
        <taxon>metagenomes</taxon>
        <taxon>ecological metagenomes</taxon>
    </lineage>
</organism>
<dbReference type="EMBL" id="VSSQ01002046">
    <property type="protein sequence ID" value="MPM12962.1"/>
    <property type="molecule type" value="Genomic_DNA"/>
</dbReference>
<comment type="caution">
    <text evidence="7">The sequence shown here is derived from an EMBL/GenBank/DDBJ whole genome shotgun (WGS) entry which is preliminary data.</text>
</comment>
<evidence type="ECO:0000256" key="2">
    <source>
        <dbReference type="ARBA" id="ARBA00022729"/>
    </source>
</evidence>
<evidence type="ECO:0000256" key="1">
    <source>
        <dbReference type="ARBA" id="ARBA00004442"/>
    </source>
</evidence>
<gene>
    <name evidence="7" type="ORF">SDC9_59317</name>
</gene>
<reference evidence="7" key="1">
    <citation type="submission" date="2019-08" db="EMBL/GenBank/DDBJ databases">
        <authorList>
            <person name="Kucharzyk K."/>
            <person name="Murdoch R.W."/>
            <person name="Higgins S."/>
            <person name="Loffler F."/>
        </authorList>
    </citation>
    <scope>NUCLEOTIDE SEQUENCE</scope>
</reference>
<comment type="subcellular location">
    <subcellularLocation>
        <location evidence="1">Cell outer membrane</location>
    </subcellularLocation>
</comment>
<dbReference type="InterPro" id="IPR012944">
    <property type="entry name" value="SusD_RagB_dom"/>
</dbReference>
<dbReference type="Pfam" id="PF14322">
    <property type="entry name" value="SusD-like_3"/>
    <property type="match status" value="1"/>
</dbReference>
<evidence type="ECO:0000313" key="7">
    <source>
        <dbReference type="EMBL" id="MPM12962.1"/>
    </source>
</evidence>
<keyword evidence="4" id="KW-0998">Cell outer membrane</keyword>
<feature type="domain" description="SusD-like N-terminal" evidence="6">
    <location>
        <begin position="92"/>
        <end position="240"/>
    </location>
</feature>
<proteinExistence type="predicted"/>
<dbReference type="Gene3D" id="1.25.40.390">
    <property type="match status" value="1"/>
</dbReference>
<dbReference type="PROSITE" id="PS51257">
    <property type="entry name" value="PROKAR_LIPOPROTEIN"/>
    <property type="match status" value="1"/>
</dbReference>
<dbReference type="GO" id="GO:0009279">
    <property type="term" value="C:cell outer membrane"/>
    <property type="evidence" value="ECO:0007669"/>
    <property type="project" value="UniProtKB-SubCell"/>
</dbReference>
<dbReference type="InterPro" id="IPR033985">
    <property type="entry name" value="SusD-like_N"/>
</dbReference>
<dbReference type="AlphaFoldDB" id="A0A644X9V2"/>
<evidence type="ECO:0008006" key="8">
    <source>
        <dbReference type="Google" id="ProtNLM"/>
    </source>
</evidence>
<evidence type="ECO:0000256" key="3">
    <source>
        <dbReference type="ARBA" id="ARBA00023136"/>
    </source>
</evidence>